<evidence type="ECO:0000313" key="3">
    <source>
        <dbReference type="Proteomes" id="UP000717995"/>
    </source>
</evidence>
<evidence type="ECO:0000313" key="2">
    <source>
        <dbReference type="EMBL" id="MBM7061988.1"/>
    </source>
</evidence>
<dbReference type="Gene3D" id="3.40.50.1820">
    <property type="entry name" value="alpha/beta hydrolase"/>
    <property type="match status" value="1"/>
</dbReference>
<accession>A0ABS2IIK4</accession>
<reference evidence="2 3" key="1">
    <citation type="submission" date="2021-02" db="EMBL/GenBank/DDBJ databases">
        <authorList>
            <person name="Lee D.-H."/>
        </authorList>
    </citation>
    <scope>NUCLEOTIDE SEQUENCE [LARGE SCALE GENOMIC DNA]</scope>
    <source>
        <strain evidence="2 3">UL073</strain>
    </source>
</reference>
<gene>
    <name evidence="2" type="ORF">JQX08_14850</name>
</gene>
<comment type="caution">
    <text evidence="2">The sequence shown here is derived from an EMBL/GenBank/DDBJ whole genome shotgun (WGS) entry which is preliminary data.</text>
</comment>
<evidence type="ECO:0000256" key="1">
    <source>
        <dbReference type="ARBA" id="ARBA00022801"/>
    </source>
</evidence>
<keyword evidence="3" id="KW-1185">Reference proteome</keyword>
<dbReference type="InterPro" id="IPR016986">
    <property type="entry name" value="UCP031982_abhydr"/>
</dbReference>
<dbReference type="RefSeq" id="WP_205349175.1">
    <property type="nucleotide sequence ID" value="NZ_JAFEUP010000004.1"/>
</dbReference>
<dbReference type="EMBL" id="JAFEUP010000004">
    <property type="protein sequence ID" value="MBM7061988.1"/>
    <property type="molecule type" value="Genomic_DNA"/>
</dbReference>
<protein>
    <submittedName>
        <fullName evidence="2">Dienelactone hydrolase</fullName>
    </submittedName>
</protein>
<dbReference type="GO" id="GO:0016787">
    <property type="term" value="F:hydrolase activity"/>
    <property type="evidence" value="ECO:0007669"/>
    <property type="project" value="UniProtKB-KW"/>
</dbReference>
<dbReference type="PANTHER" id="PTHR22946:SF9">
    <property type="entry name" value="POLYKETIDE TRANSFERASE AF380"/>
    <property type="match status" value="1"/>
</dbReference>
<dbReference type="SUPFAM" id="SSF53474">
    <property type="entry name" value="alpha/beta-Hydrolases"/>
    <property type="match status" value="1"/>
</dbReference>
<dbReference type="InterPro" id="IPR029058">
    <property type="entry name" value="AB_hydrolase_fold"/>
</dbReference>
<organism evidence="2 3">
    <name type="scientific">Zestomonas insulae</name>
    <dbReference type="NCBI Taxonomy" id="2809017"/>
    <lineage>
        <taxon>Bacteria</taxon>
        <taxon>Pseudomonadati</taxon>
        <taxon>Pseudomonadota</taxon>
        <taxon>Gammaproteobacteria</taxon>
        <taxon>Pseudomonadales</taxon>
        <taxon>Pseudomonadaceae</taxon>
        <taxon>Zestomonas</taxon>
    </lineage>
</organism>
<dbReference type="PIRSF" id="PIRSF031982">
    <property type="entry name" value="UCP031982_abhydr"/>
    <property type="match status" value="1"/>
</dbReference>
<dbReference type="Proteomes" id="UP000717995">
    <property type="component" value="Unassembled WGS sequence"/>
</dbReference>
<keyword evidence="1 2" id="KW-0378">Hydrolase</keyword>
<dbReference type="Pfam" id="PF03403">
    <property type="entry name" value="PAF-AH_p_II"/>
    <property type="match status" value="1"/>
</dbReference>
<name>A0ABS2IIK4_9GAMM</name>
<dbReference type="InterPro" id="IPR050261">
    <property type="entry name" value="FrsA_esterase"/>
</dbReference>
<proteinExistence type="predicted"/>
<sequence length="347" mass="37209">MFARGWLLLICGLGFAGSLLAAPSVGFRQLQLVDPLDQRPLSAIAFYPSSSPEGRSRIGPYRLEAVQDTKAAKGRYPLLVLSHGNGGSPLAHHDLAIYLARQGFVVVAPWHLGDDDQGHSRRGTVSNLYGRPMQAAEAIKAVVDDRLLGPVLDDQHIGLIGYSAGGETALILAGAKPSPQRLQRYCAQHRDDQDACGAADGLRVDRDDLVPRADPRVGAVLLLAPAGLLFGPEELVGVRVPVLLYVGADDQLVPRKHNADALAQHLAQTVAYRLLDGAGHFVFMAPCSPEQAALMAEICQDAAGVDRTAVHRRLNAEAARFFREALGVDASALVEGQGDREQHAERR</sequence>
<dbReference type="PANTHER" id="PTHR22946">
    <property type="entry name" value="DIENELACTONE HYDROLASE DOMAIN-CONTAINING PROTEIN-RELATED"/>
    <property type="match status" value="1"/>
</dbReference>